<organism evidence="5 6">
    <name type="scientific">Potamilus streckersoni</name>
    <dbReference type="NCBI Taxonomy" id="2493646"/>
    <lineage>
        <taxon>Eukaryota</taxon>
        <taxon>Metazoa</taxon>
        <taxon>Spiralia</taxon>
        <taxon>Lophotrochozoa</taxon>
        <taxon>Mollusca</taxon>
        <taxon>Bivalvia</taxon>
        <taxon>Autobranchia</taxon>
        <taxon>Heteroconchia</taxon>
        <taxon>Palaeoheterodonta</taxon>
        <taxon>Unionida</taxon>
        <taxon>Unionoidea</taxon>
        <taxon>Unionidae</taxon>
        <taxon>Ambleminae</taxon>
        <taxon>Lampsilini</taxon>
        <taxon>Potamilus</taxon>
    </lineage>
</organism>
<dbReference type="InterPro" id="IPR035441">
    <property type="entry name" value="TFIIS/LEDGF_dom_sf"/>
</dbReference>
<comment type="subcellular location">
    <subcellularLocation>
        <location evidence="1">Nucleus</location>
    </subcellularLocation>
</comment>
<feature type="region of interest" description="Disordered" evidence="2">
    <location>
        <begin position="7"/>
        <end position="26"/>
    </location>
</feature>
<evidence type="ECO:0008006" key="7">
    <source>
        <dbReference type="Google" id="ProtNLM"/>
    </source>
</evidence>
<proteinExistence type="predicted"/>
<reference evidence="5" key="3">
    <citation type="submission" date="2023-05" db="EMBL/GenBank/DDBJ databases">
        <authorList>
            <person name="Smith C.H."/>
        </authorList>
    </citation>
    <scope>NUCLEOTIDE SEQUENCE</scope>
    <source>
        <strain evidence="5">CHS0354</strain>
        <tissue evidence="5">Mantle</tissue>
    </source>
</reference>
<evidence type="ECO:0000259" key="4">
    <source>
        <dbReference type="PROSITE" id="PS51321"/>
    </source>
</evidence>
<keyword evidence="6" id="KW-1185">Reference proteome</keyword>
<feature type="domain" description="TFIIS central" evidence="4">
    <location>
        <begin position="131"/>
        <end position="208"/>
    </location>
</feature>
<evidence type="ECO:0000256" key="2">
    <source>
        <dbReference type="SAM" id="MobiDB-lite"/>
    </source>
</evidence>
<dbReference type="SUPFAM" id="SSF47676">
    <property type="entry name" value="Conserved domain common to transcription factors TFIIS, elongin A, CRSP70"/>
    <property type="match status" value="1"/>
</dbReference>
<feature type="domain" description="TFIIS N-terminal" evidence="3">
    <location>
        <begin position="40"/>
        <end position="114"/>
    </location>
</feature>
<evidence type="ECO:0000259" key="3">
    <source>
        <dbReference type="PROSITE" id="PS51319"/>
    </source>
</evidence>
<dbReference type="Gene3D" id="1.10.472.30">
    <property type="entry name" value="Transcription elongation factor S-II, central domain"/>
    <property type="match status" value="1"/>
</dbReference>
<dbReference type="Gene3D" id="1.20.930.10">
    <property type="entry name" value="Conserved domain common to transcription factors TFIIS, elongin A, CRSP70"/>
    <property type="match status" value="1"/>
</dbReference>
<feature type="compositionally biased region" description="Low complexity" evidence="2">
    <location>
        <begin position="11"/>
        <end position="26"/>
    </location>
</feature>
<dbReference type="PROSITE" id="PS51319">
    <property type="entry name" value="TFIIS_N"/>
    <property type="match status" value="1"/>
</dbReference>
<dbReference type="InterPro" id="IPR017923">
    <property type="entry name" value="TFIIS_N"/>
</dbReference>
<evidence type="ECO:0000313" key="5">
    <source>
        <dbReference type="EMBL" id="KAK3579859.1"/>
    </source>
</evidence>
<dbReference type="EMBL" id="JAEAOA010001539">
    <property type="protein sequence ID" value="KAK3579859.1"/>
    <property type="molecule type" value="Genomic_DNA"/>
</dbReference>
<reference evidence="5" key="1">
    <citation type="journal article" date="2021" name="Genome Biol. Evol.">
        <title>A High-Quality Reference Genome for a Parasitic Bivalve with Doubly Uniparental Inheritance (Bivalvia: Unionida).</title>
        <authorList>
            <person name="Smith C.H."/>
        </authorList>
    </citation>
    <scope>NUCLEOTIDE SEQUENCE</scope>
    <source>
        <strain evidence="5">CHS0354</strain>
    </source>
</reference>
<name>A0AAE0RUN7_9BIVA</name>
<evidence type="ECO:0000256" key="1">
    <source>
        <dbReference type="PROSITE-ProRule" id="PRU00649"/>
    </source>
</evidence>
<keyword evidence="1" id="KW-0539">Nucleus</keyword>
<dbReference type="GO" id="GO:0006351">
    <property type="term" value="P:DNA-templated transcription"/>
    <property type="evidence" value="ECO:0007669"/>
    <property type="project" value="InterPro"/>
</dbReference>
<protein>
    <recommendedName>
        <fullName evidence="7">Transcription elongation factor A N-terminal and central domain-containing protein 2</fullName>
    </recommendedName>
</protein>
<dbReference type="SUPFAM" id="SSF46942">
    <property type="entry name" value="Elongation factor TFIIS domain 2"/>
    <property type="match status" value="1"/>
</dbReference>
<dbReference type="InterPro" id="IPR036575">
    <property type="entry name" value="TFIIS_cen_dom_sf"/>
</dbReference>
<dbReference type="Pfam" id="PF08711">
    <property type="entry name" value="Med26"/>
    <property type="match status" value="1"/>
</dbReference>
<dbReference type="AlphaFoldDB" id="A0AAE0RUN7"/>
<reference evidence="5" key="2">
    <citation type="journal article" date="2021" name="Genome Biol. Evol.">
        <title>Developing a high-quality reference genome for a parasitic bivalve with doubly uniparental inheritance (Bivalvia: Unionida).</title>
        <authorList>
            <person name="Smith C.H."/>
        </authorList>
    </citation>
    <scope>NUCLEOTIDE SEQUENCE</scope>
    <source>
        <strain evidence="5">CHS0354</strain>
        <tissue evidence="5">Mantle</tissue>
    </source>
</reference>
<dbReference type="Pfam" id="PF07500">
    <property type="entry name" value="TFIIS_M"/>
    <property type="match status" value="1"/>
</dbReference>
<accession>A0AAE0RUN7</accession>
<comment type="caution">
    <text evidence="5">The sequence shown here is derived from an EMBL/GenBank/DDBJ whole genome shotgun (WGS) entry which is preliminary data.</text>
</comment>
<dbReference type="GO" id="GO:0005634">
    <property type="term" value="C:nucleus"/>
    <property type="evidence" value="ECO:0007669"/>
    <property type="project" value="UniProtKB-SubCell"/>
</dbReference>
<sequence>MDKFVIRNPKTKTISPKSSPSKPKLKQTTIESLKGVVIVEDILRHKSILVLKTSSKGEILNSLQELGKKIPSRNVMLDTKIGRIVSKLCKNEDQEISQAAKRVYIKWRSHFEDHLSRPLMEVRCDLKTERLRTSGKKLLTDALQVETNHSLPEAIEREVFQEHRRLVNNNYKRSIRALVFLLKNQQNIRTKVLAGEITVKSLVKENKK</sequence>
<evidence type="ECO:0000313" key="6">
    <source>
        <dbReference type="Proteomes" id="UP001195483"/>
    </source>
</evidence>
<dbReference type="PROSITE" id="PS51321">
    <property type="entry name" value="TFIIS_CENTRAL"/>
    <property type="match status" value="1"/>
</dbReference>
<gene>
    <name evidence="5" type="ORF">CHS0354_025763</name>
</gene>
<dbReference type="Proteomes" id="UP001195483">
    <property type="component" value="Unassembled WGS sequence"/>
</dbReference>
<dbReference type="InterPro" id="IPR003618">
    <property type="entry name" value="TFIIS_cen_dom"/>
</dbReference>